<sequence>MRSVQEEKVDDINEKTHNKSRGLNLYLMSLVGYLSSDVPKLSITILVPNDELVNNNYEQ</sequence>
<name>A0ABQ4PQ63_9GAMM</name>
<evidence type="ECO:0000313" key="1">
    <source>
        <dbReference type="EMBL" id="GIU51188.1"/>
    </source>
</evidence>
<reference evidence="1" key="1">
    <citation type="submission" date="2021-05" db="EMBL/GenBank/DDBJ databases">
        <title>Molecular characterization for Shewanella algae harboring chromosomal blaOXA-55-like strains isolated from clinical and environment sample.</title>
        <authorList>
            <person name="Ohama Y."/>
            <person name="Aoki K."/>
            <person name="Harada S."/>
            <person name="Moriya K."/>
            <person name="Ishii Y."/>
            <person name="Tateda K."/>
        </authorList>
    </citation>
    <scope>NUCLEOTIDE SEQUENCE</scope>
    <source>
        <strain evidence="1">JCM 11563</strain>
    </source>
</reference>
<evidence type="ECO:0000313" key="2">
    <source>
        <dbReference type="Proteomes" id="UP000887104"/>
    </source>
</evidence>
<accession>A0ABQ4PQ63</accession>
<dbReference type="Proteomes" id="UP000887104">
    <property type="component" value="Unassembled WGS sequence"/>
</dbReference>
<gene>
    <name evidence="1" type="ORF">TUM4438_39930</name>
</gene>
<protein>
    <submittedName>
        <fullName evidence="1">Uncharacterized protein</fullName>
    </submittedName>
</protein>
<dbReference type="EMBL" id="BPEY01000108">
    <property type="protein sequence ID" value="GIU51188.1"/>
    <property type="molecule type" value="Genomic_DNA"/>
</dbReference>
<proteinExistence type="predicted"/>
<organism evidence="1 2">
    <name type="scientific">Shewanella sairae</name>
    <dbReference type="NCBI Taxonomy" id="190310"/>
    <lineage>
        <taxon>Bacteria</taxon>
        <taxon>Pseudomonadati</taxon>
        <taxon>Pseudomonadota</taxon>
        <taxon>Gammaproteobacteria</taxon>
        <taxon>Alteromonadales</taxon>
        <taxon>Shewanellaceae</taxon>
        <taxon>Shewanella</taxon>
    </lineage>
</organism>
<keyword evidence="2" id="KW-1185">Reference proteome</keyword>
<comment type="caution">
    <text evidence="1">The sequence shown here is derived from an EMBL/GenBank/DDBJ whole genome shotgun (WGS) entry which is preliminary data.</text>
</comment>